<gene>
    <name evidence="14" type="ORF">LITE_LOCUS8098</name>
</gene>
<dbReference type="GO" id="GO:0012505">
    <property type="term" value="C:endomembrane system"/>
    <property type="evidence" value="ECO:0007669"/>
    <property type="project" value="TreeGrafter"/>
</dbReference>
<dbReference type="InterPro" id="IPR050794">
    <property type="entry name" value="CPA2_transporter"/>
</dbReference>
<evidence type="ECO:0000259" key="11">
    <source>
        <dbReference type="Pfam" id="PF00999"/>
    </source>
</evidence>
<keyword evidence="4 10" id="KW-0812">Transmembrane</keyword>
<name>A0AAV0I887_9ROSI</name>
<organism evidence="14 15">
    <name type="scientific">Linum tenue</name>
    <dbReference type="NCBI Taxonomy" id="586396"/>
    <lineage>
        <taxon>Eukaryota</taxon>
        <taxon>Viridiplantae</taxon>
        <taxon>Streptophyta</taxon>
        <taxon>Embryophyta</taxon>
        <taxon>Tracheophyta</taxon>
        <taxon>Spermatophyta</taxon>
        <taxon>Magnoliopsida</taxon>
        <taxon>eudicotyledons</taxon>
        <taxon>Gunneridae</taxon>
        <taxon>Pentapetalae</taxon>
        <taxon>rosids</taxon>
        <taxon>fabids</taxon>
        <taxon>Malpighiales</taxon>
        <taxon>Linaceae</taxon>
        <taxon>Linum</taxon>
    </lineage>
</organism>
<feature type="domain" description="Cation/H(+) antiporter C-terminal" evidence="13">
    <location>
        <begin position="628"/>
        <end position="785"/>
    </location>
</feature>
<protein>
    <recommendedName>
        <fullName evidence="16">Cation/H+ exchanger domain-containing protein</fullName>
    </recommendedName>
</protein>
<dbReference type="PANTHER" id="PTHR32468:SF145">
    <property type="entry name" value="CATION_H(+) ANTIPORTER 28"/>
    <property type="match status" value="1"/>
</dbReference>
<evidence type="ECO:0000256" key="2">
    <source>
        <dbReference type="ARBA" id="ARBA00022448"/>
    </source>
</evidence>
<dbReference type="InterPro" id="IPR006153">
    <property type="entry name" value="Cation/H_exchanger_TM"/>
</dbReference>
<keyword evidence="7" id="KW-0406">Ion transport</keyword>
<evidence type="ECO:0000256" key="4">
    <source>
        <dbReference type="ARBA" id="ARBA00022692"/>
    </source>
</evidence>
<feature type="transmembrane region" description="Helical" evidence="10">
    <location>
        <begin position="153"/>
        <end position="178"/>
    </location>
</feature>
<keyword evidence="5" id="KW-0630">Potassium</keyword>
<dbReference type="GO" id="GO:1902600">
    <property type="term" value="P:proton transmembrane transport"/>
    <property type="evidence" value="ECO:0007669"/>
    <property type="project" value="InterPro"/>
</dbReference>
<evidence type="ECO:0000313" key="15">
    <source>
        <dbReference type="Proteomes" id="UP001154282"/>
    </source>
</evidence>
<dbReference type="InterPro" id="IPR057290">
    <property type="entry name" value="CHX17_C"/>
</dbReference>
<evidence type="ECO:0000256" key="6">
    <source>
        <dbReference type="ARBA" id="ARBA00022989"/>
    </source>
</evidence>
<evidence type="ECO:0000256" key="1">
    <source>
        <dbReference type="ARBA" id="ARBA00004141"/>
    </source>
</evidence>
<feature type="transmembrane region" description="Helical" evidence="10">
    <location>
        <begin position="40"/>
        <end position="57"/>
    </location>
</feature>
<dbReference type="Pfam" id="PF23256">
    <property type="entry name" value="CHX17_2nd"/>
    <property type="match status" value="1"/>
</dbReference>
<keyword evidence="3" id="KW-0633">Potassium transport</keyword>
<accession>A0AAV0I887</accession>
<evidence type="ECO:0008006" key="16">
    <source>
        <dbReference type="Google" id="ProtNLM"/>
    </source>
</evidence>
<dbReference type="PANTHER" id="PTHR32468">
    <property type="entry name" value="CATION/H + ANTIPORTER"/>
    <property type="match status" value="1"/>
</dbReference>
<evidence type="ECO:0000256" key="7">
    <source>
        <dbReference type="ARBA" id="ARBA00023065"/>
    </source>
</evidence>
<evidence type="ECO:0000256" key="10">
    <source>
        <dbReference type="SAM" id="Phobius"/>
    </source>
</evidence>
<feature type="transmembrane region" description="Helical" evidence="10">
    <location>
        <begin position="190"/>
        <end position="212"/>
    </location>
</feature>
<feature type="transmembrane region" description="Helical" evidence="10">
    <location>
        <begin position="411"/>
        <end position="432"/>
    </location>
</feature>
<keyword evidence="15" id="KW-1185">Reference proteome</keyword>
<feature type="domain" description="Cation/H(+) antiporter central" evidence="12">
    <location>
        <begin position="487"/>
        <end position="622"/>
    </location>
</feature>
<dbReference type="FunFam" id="1.20.1530.20:FF:000025">
    <property type="entry name" value="Cation/H(+) antiporter 28"/>
    <property type="match status" value="1"/>
</dbReference>
<feature type="domain" description="Cation/H+ exchanger transmembrane" evidence="11">
    <location>
        <begin position="46"/>
        <end position="427"/>
    </location>
</feature>
<dbReference type="InterPro" id="IPR057291">
    <property type="entry name" value="CHX17_2nd"/>
</dbReference>
<feature type="transmembrane region" description="Helical" evidence="10">
    <location>
        <begin position="93"/>
        <end position="113"/>
    </location>
</feature>
<comment type="similarity">
    <text evidence="9">Belongs to the monovalent cation:proton antiporter 2 (CPA2) transporter (TC 2.A.37) family. CHX (TC 2.A.37.4) subfamily.</text>
</comment>
<dbReference type="Pfam" id="PF00999">
    <property type="entry name" value="Na_H_Exchanger"/>
    <property type="match status" value="1"/>
</dbReference>
<feature type="transmembrane region" description="Helical" evidence="10">
    <location>
        <begin position="351"/>
        <end position="375"/>
    </location>
</feature>
<dbReference type="InterPro" id="IPR038770">
    <property type="entry name" value="Na+/solute_symporter_sf"/>
</dbReference>
<keyword evidence="8 10" id="KW-0472">Membrane</keyword>
<evidence type="ECO:0000313" key="14">
    <source>
        <dbReference type="EMBL" id="CAI0393840.1"/>
    </source>
</evidence>
<evidence type="ECO:0000259" key="12">
    <source>
        <dbReference type="Pfam" id="PF23256"/>
    </source>
</evidence>
<sequence length="800" mass="88277">MDDNLSFNNVTTTAKNNAATEETNCQNFITYTVKNEPGKVIGLIMTYVLSYLMHLILKPLSQPRIASDIAIGLIIGNIQWIRNAFDPKFIETLNFIAEFGMICHVFALGLEMNPYMIFKSPSQDAMVAYAGMVSTFLLVCGTTPFLHYTNKNATLGFTVTLSLSLSGTGSSILTRIITNLKIGKSDIGKLVIAAGLHSDLVSMFLLCFGYLFAPTYQMDMPTRMTKALTMGAALLLQTIFAAKISPIFMNWVNNENPEGKPMKGSHLVLTIAFMVMVCSASPMYGYSPILSAFMAGIFLPNEGRVSKWAVGKINYLLTTVFYPVFFFWMGIHADFSEFHVSHWMTWARLSLLIAIALFGKLIGTVICGVMLGFHWRESAELGLLLTVKGHFHVFLAVIGRVYKVIPTSTSIMILIAIFLTIVQAPSVVMQIITRARKRAPTHQRALQMLEPVNELRVLLCLHGPHNIDSSINFMEISRGAPDPGMMVFVTDMVELTDQIAATLVQSDGLDTVTVTDKNVTEMRDLISSNIQAYVDESGEGITIRRMLALSTFNGMAQDIFLLGEDLMATLIILPFHKTQKPDGSLDNGNPGFRYVNRKVLRNAPCSVGILVDRGFGALDSISKMSKSVLVAVIFIGGRDDREALAYAGRVARHSGVKLTVLRFLLDDSSEASRRGNYRVNMAEKEEEVKLDDECFAQFYETHVAAGYVAYMEKHLANSAATYSTLRSLEGQYALIIVGRGGRVDSILTIGMNDWQQCPELGPVGDVLSGSDLSHKTSVLIIQQHNLKGELHGVDDDFNIM</sequence>
<comment type="subcellular location">
    <subcellularLocation>
        <location evidence="1">Membrane</location>
        <topology evidence="1">Multi-pass membrane protein</topology>
    </subcellularLocation>
</comment>
<dbReference type="GO" id="GO:0015297">
    <property type="term" value="F:antiporter activity"/>
    <property type="evidence" value="ECO:0007669"/>
    <property type="project" value="InterPro"/>
</dbReference>
<dbReference type="GO" id="GO:0006813">
    <property type="term" value="P:potassium ion transport"/>
    <property type="evidence" value="ECO:0007669"/>
    <property type="project" value="UniProtKB-KW"/>
</dbReference>
<dbReference type="AlphaFoldDB" id="A0AAV0I887"/>
<evidence type="ECO:0000256" key="5">
    <source>
        <dbReference type="ARBA" id="ARBA00022958"/>
    </source>
</evidence>
<evidence type="ECO:0000259" key="13">
    <source>
        <dbReference type="Pfam" id="PF23259"/>
    </source>
</evidence>
<dbReference type="Gene3D" id="1.20.1530.20">
    <property type="match status" value="1"/>
</dbReference>
<feature type="transmembrane region" description="Helical" evidence="10">
    <location>
        <begin position="313"/>
        <end position="331"/>
    </location>
</feature>
<reference evidence="14" key="1">
    <citation type="submission" date="2022-08" db="EMBL/GenBank/DDBJ databases">
        <authorList>
            <person name="Gutierrez-Valencia J."/>
        </authorList>
    </citation>
    <scope>NUCLEOTIDE SEQUENCE</scope>
</reference>
<dbReference type="EMBL" id="CAMGYJ010000003">
    <property type="protein sequence ID" value="CAI0393840.1"/>
    <property type="molecule type" value="Genomic_DNA"/>
</dbReference>
<feature type="transmembrane region" description="Helical" evidence="10">
    <location>
        <begin position="232"/>
        <end position="252"/>
    </location>
</feature>
<dbReference type="Gene3D" id="3.40.50.12370">
    <property type="match status" value="1"/>
</dbReference>
<proteinExistence type="inferred from homology"/>
<feature type="transmembrane region" description="Helical" evidence="10">
    <location>
        <begin position="125"/>
        <end position="147"/>
    </location>
</feature>
<evidence type="ECO:0000256" key="9">
    <source>
        <dbReference type="ARBA" id="ARBA00038341"/>
    </source>
</evidence>
<comment type="caution">
    <text evidence="14">The sequence shown here is derived from an EMBL/GenBank/DDBJ whole genome shotgun (WGS) entry which is preliminary data.</text>
</comment>
<feature type="transmembrane region" description="Helical" evidence="10">
    <location>
        <begin position="264"/>
        <end position="284"/>
    </location>
</feature>
<keyword evidence="6 10" id="KW-1133">Transmembrane helix</keyword>
<evidence type="ECO:0000256" key="8">
    <source>
        <dbReference type="ARBA" id="ARBA00023136"/>
    </source>
</evidence>
<evidence type="ECO:0000256" key="3">
    <source>
        <dbReference type="ARBA" id="ARBA00022538"/>
    </source>
</evidence>
<dbReference type="GO" id="GO:0016020">
    <property type="term" value="C:membrane"/>
    <property type="evidence" value="ECO:0007669"/>
    <property type="project" value="UniProtKB-SubCell"/>
</dbReference>
<dbReference type="Proteomes" id="UP001154282">
    <property type="component" value="Unassembled WGS sequence"/>
</dbReference>
<dbReference type="GO" id="GO:0006885">
    <property type="term" value="P:regulation of pH"/>
    <property type="evidence" value="ECO:0007669"/>
    <property type="project" value="TreeGrafter"/>
</dbReference>
<dbReference type="Pfam" id="PF23259">
    <property type="entry name" value="CHX17_C"/>
    <property type="match status" value="1"/>
</dbReference>
<keyword evidence="2" id="KW-0813">Transport</keyword>